<proteinExistence type="predicted"/>
<comment type="caution">
    <text evidence="1">The sequence shown here is derived from an EMBL/GenBank/DDBJ whole genome shotgun (WGS) entry which is preliminary data.</text>
</comment>
<reference evidence="1" key="1">
    <citation type="journal article" date="2014" name="Int. J. Syst. Evol. Microbiol.">
        <title>Complete genome sequence of Corynebacterium casei LMG S-19264T (=DSM 44701T), isolated from a smear-ripened cheese.</title>
        <authorList>
            <consortium name="US DOE Joint Genome Institute (JGI-PGF)"/>
            <person name="Walter F."/>
            <person name="Albersmeier A."/>
            <person name="Kalinowski J."/>
            <person name="Ruckert C."/>
        </authorList>
    </citation>
    <scope>NUCLEOTIDE SEQUENCE</scope>
    <source>
        <strain evidence="1">CGMCC 1.15493</strain>
    </source>
</reference>
<evidence type="ECO:0000313" key="2">
    <source>
        <dbReference type="Proteomes" id="UP000613160"/>
    </source>
</evidence>
<protein>
    <submittedName>
        <fullName evidence="1">Uncharacterized protein</fullName>
    </submittedName>
</protein>
<dbReference type="EMBL" id="BMJJ01000007">
    <property type="protein sequence ID" value="GGD24559.1"/>
    <property type="molecule type" value="Genomic_DNA"/>
</dbReference>
<organism evidence="1 2">
    <name type="scientific">Aureimonas glaciei</name>
    <dbReference type="NCBI Taxonomy" id="1776957"/>
    <lineage>
        <taxon>Bacteria</taxon>
        <taxon>Pseudomonadati</taxon>
        <taxon>Pseudomonadota</taxon>
        <taxon>Alphaproteobacteria</taxon>
        <taxon>Hyphomicrobiales</taxon>
        <taxon>Aurantimonadaceae</taxon>
        <taxon>Aureimonas</taxon>
    </lineage>
</organism>
<name>A0A916XZV7_9HYPH</name>
<dbReference type="Proteomes" id="UP000613160">
    <property type="component" value="Unassembled WGS sequence"/>
</dbReference>
<evidence type="ECO:0000313" key="1">
    <source>
        <dbReference type="EMBL" id="GGD24559.1"/>
    </source>
</evidence>
<keyword evidence="2" id="KW-1185">Reference proteome</keyword>
<dbReference type="AlphaFoldDB" id="A0A916XZV7"/>
<reference evidence="1" key="2">
    <citation type="submission" date="2020-09" db="EMBL/GenBank/DDBJ databases">
        <authorList>
            <person name="Sun Q."/>
            <person name="Zhou Y."/>
        </authorList>
    </citation>
    <scope>NUCLEOTIDE SEQUENCE</scope>
    <source>
        <strain evidence="1">CGMCC 1.15493</strain>
    </source>
</reference>
<accession>A0A916XZV7</accession>
<sequence>MSHMSPKSAPLVTVDESFDSVVDEVIAAAGGDLRSAILGLVRGQHAIAAEARASTSAGYVRRRLR</sequence>
<dbReference type="RefSeq" id="WP_188851966.1">
    <property type="nucleotide sequence ID" value="NZ_BMJJ01000007.1"/>
</dbReference>
<gene>
    <name evidence="1" type="ORF">GCM10011335_29350</name>
</gene>